<dbReference type="EMBL" id="JAMTCJ010000003">
    <property type="protein sequence ID" value="MCP2177355.1"/>
    <property type="molecule type" value="Genomic_DNA"/>
</dbReference>
<organism evidence="2 3">
    <name type="scientific">Williamsia maris</name>
    <dbReference type="NCBI Taxonomy" id="72806"/>
    <lineage>
        <taxon>Bacteria</taxon>
        <taxon>Bacillati</taxon>
        <taxon>Actinomycetota</taxon>
        <taxon>Actinomycetes</taxon>
        <taxon>Mycobacteriales</taxon>
        <taxon>Nocardiaceae</taxon>
        <taxon>Williamsia</taxon>
    </lineage>
</organism>
<gene>
    <name evidence="2" type="ORF">LX13_003183</name>
</gene>
<sequence length="85" mass="9567">MRVTRKKEQDRPLAEFPGWGLEIMMGLYGEEQVKTALSSEPATPERHRPSSQAPSTETQTTGSEAAEFDAVSSVFARVRRMRRGR</sequence>
<reference evidence="2 3" key="1">
    <citation type="submission" date="2022-06" db="EMBL/GenBank/DDBJ databases">
        <title>Genomic Encyclopedia of Archaeal and Bacterial Type Strains, Phase II (KMG-II): from individual species to whole genera.</title>
        <authorList>
            <person name="Goeker M."/>
        </authorList>
    </citation>
    <scope>NUCLEOTIDE SEQUENCE [LARGE SCALE GENOMIC DNA]</scope>
    <source>
        <strain evidence="2 3">DSM 44693</strain>
    </source>
</reference>
<evidence type="ECO:0000256" key="1">
    <source>
        <dbReference type="SAM" id="MobiDB-lite"/>
    </source>
</evidence>
<feature type="region of interest" description="Disordered" evidence="1">
    <location>
        <begin position="34"/>
        <end position="68"/>
    </location>
</feature>
<feature type="compositionally biased region" description="Polar residues" evidence="1">
    <location>
        <begin position="50"/>
        <end position="63"/>
    </location>
</feature>
<dbReference type="RefSeq" id="WP_253662299.1">
    <property type="nucleotide sequence ID" value="NZ_BAAAJQ010000001.1"/>
</dbReference>
<name>A0ABT1HGI4_9NOCA</name>
<evidence type="ECO:0000313" key="2">
    <source>
        <dbReference type="EMBL" id="MCP2177355.1"/>
    </source>
</evidence>
<keyword evidence="3" id="KW-1185">Reference proteome</keyword>
<protein>
    <submittedName>
        <fullName evidence="2">Uncharacterized protein</fullName>
    </submittedName>
</protein>
<dbReference type="Proteomes" id="UP001206895">
    <property type="component" value="Unassembled WGS sequence"/>
</dbReference>
<proteinExistence type="predicted"/>
<comment type="caution">
    <text evidence="2">The sequence shown here is derived from an EMBL/GenBank/DDBJ whole genome shotgun (WGS) entry which is preliminary data.</text>
</comment>
<accession>A0ABT1HGI4</accession>
<evidence type="ECO:0000313" key="3">
    <source>
        <dbReference type="Proteomes" id="UP001206895"/>
    </source>
</evidence>